<evidence type="ECO:0000313" key="8">
    <source>
        <dbReference type="Proteomes" id="UP000657177"/>
    </source>
</evidence>
<accession>A0A8J6I0M8</accession>
<keyword evidence="4" id="KW-0092">Biotin</keyword>
<evidence type="ECO:0000313" key="7">
    <source>
        <dbReference type="EMBL" id="MBA2133093.1"/>
    </source>
</evidence>
<dbReference type="EMBL" id="JAAKDE010000012">
    <property type="protein sequence ID" value="MBA2133093.1"/>
    <property type="molecule type" value="Genomic_DNA"/>
</dbReference>
<dbReference type="Gene3D" id="2.30.30.100">
    <property type="match status" value="1"/>
</dbReference>
<dbReference type="GO" id="GO:0009249">
    <property type="term" value="P:protein lipoylation"/>
    <property type="evidence" value="ECO:0007669"/>
    <property type="project" value="UniProtKB-ARBA"/>
</dbReference>
<name>A0A8J6I0M8_9FIRM</name>
<protein>
    <recommendedName>
        <fullName evidence="5">biotin--[biotin carboxyl-carrier protein] ligase</fullName>
        <ecNumber evidence="5">6.3.4.15</ecNumber>
    </recommendedName>
</protein>
<dbReference type="SUPFAM" id="SSF55681">
    <property type="entry name" value="Class II aaRS and biotin synthetases"/>
    <property type="match status" value="1"/>
</dbReference>
<evidence type="ECO:0000256" key="3">
    <source>
        <dbReference type="ARBA" id="ARBA00022840"/>
    </source>
</evidence>
<evidence type="ECO:0000256" key="2">
    <source>
        <dbReference type="ARBA" id="ARBA00022741"/>
    </source>
</evidence>
<sequence length="168" mass="19050">MALSRAVKAALDFRPLVKWPNDLYYQDRKLSGILTEVSGELGRMEHVILGVGINVNQRLNDFPPELRGKAGSLRMVTGRLVDRKDLLRKYLQCFEEEYFHALEHGFDRCLAYCRQYTATLGRPVEVDDGRNVYRGEAVAIADDGALIIDHDGQRSRVVAGDVQPLFDR</sequence>
<keyword evidence="8" id="KW-1185">Reference proteome</keyword>
<gene>
    <name evidence="7" type="ORF">G5B42_05995</name>
</gene>
<proteinExistence type="predicted"/>
<dbReference type="Proteomes" id="UP000657177">
    <property type="component" value="Unassembled WGS sequence"/>
</dbReference>
<dbReference type="EC" id="6.3.4.15" evidence="5"/>
<dbReference type="GO" id="GO:0016740">
    <property type="term" value="F:transferase activity"/>
    <property type="evidence" value="ECO:0007669"/>
    <property type="project" value="UniProtKB-ARBA"/>
</dbReference>
<dbReference type="PANTHER" id="PTHR12835:SF5">
    <property type="entry name" value="BIOTIN--PROTEIN LIGASE"/>
    <property type="match status" value="1"/>
</dbReference>
<dbReference type="SUPFAM" id="SSF50037">
    <property type="entry name" value="C-terminal domain of transcriptional repressors"/>
    <property type="match status" value="1"/>
</dbReference>
<dbReference type="PANTHER" id="PTHR12835">
    <property type="entry name" value="BIOTIN PROTEIN LIGASE"/>
    <property type="match status" value="1"/>
</dbReference>
<dbReference type="InterPro" id="IPR003142">
    <property type="entry name" value="BPL_C"/>
</dbReference>
<dbReference type="Pfam" id="PF02237">
    <property type="entry name" value="BPL_C"/>
    <property type="match status" value="1"/>
</dbReference>
<evidence type="ECO:0000256" key="5">
    <source>
        <dbReference type="ARBA" id="ARBA00024227"/>
    </source>
</evidence>
<dbReference type="InterPro" id="IPR008988">
    <property type="entry name" value="Transcriptional_repressor_C"/>
</dbReference>
<dbReference type="AlphaFoldDB" id="A0A8J6I0M8"/>
<dbReference type="GO" id="GO:0004077">
    <property type="term" value="F:biotin--[biotin carboxyl-carrier protein] ligase activity"/>
    <property type="evidence" value="ECO:0007669"/>
    <property type="project" value="UniProtKB-EC"/>
</dbReference>
<dbReference type="Gene3D" id="3.30.930.10">
    <property type="entry name" value="Bira Bifunctional Protein, Domain 2"/>
    <property type="match status" value="1"/>
</dbReference>
<comment type="caution">
    <text evidence="7">The sequence shown here is derived from an EMBL/GenBank/DDBJ whole genome shotgun (WGS) entry which is preliminary data.</text>
</comment>
<evidence type="ECO:0000259" key="6">
    <source>
        <dbReference type="PROSITE" id="PS51733"/>
    </source>
</evidence>
<feature type="domain" description="BPL/LPL catalytic" evidence="6">
    <location>
        <begin position="1"/>
        <end position="102"/>
    </location>
</feature>
<dbReference type="NCBIfam" id="TIGR00121">
    <property type="entry name" value="birA_ligase"/>
    <property type="match status" value="1"/>
</dbReference>
<dbReference type="GO" id="GO:0005737">
    <property type="term" value="C:cytoplasm"/>
    <property type="evidence" value="ECO:0007669"/>
    <property type="project" value="TreeGrafter"/>
</dbReference>
<dbReference type="PROSITE" id="PS51733">
    <property type="entry name" value="BPL_LPL_CATALYTIC"/>
    <property type="match status" value="1"/>
</dbReference>
<dbReference type="InterPro" id="IPR004408">
    <property type="entry name" value="Biotin_CoA_COase_ligase"/>
</dbReference>
<evidence type="ECO:0000256" key="4">
    <source>
        <dbReference type="ARBA" id="ARBA00023267"/>
    </source>
</evidence>
<keyword evidence="3" id="KW-0067">ATP-binding</keyword>
<dbReference type="InterPro" id="IPR004143">
    <property type="entry name" value="BPL_LPL_catalytic"/>
</dbReference>
<dbReference type="InterPro" id="IPR045864">
    <property type="entry name" value="aa-tRNA-synth_II/BPL/LPL"/>
</dbReference>
<dbReference type="GO" id="GO:0005524">
    <property type="term" value="F:ATP binding"/>
    <property type="evidence" value="ECO:0007669"/>
    <property type="project" value="UniProtKB-KW"/>
</dbReference>
<keyword evidence="2" id="KW-0547">Nucleotide-binding</keyword>
<organism evidence="7 8">
    <name type="scientific">Capillibacterium thermochitinicola</name>
    <dbReference type="NCBI Taxonomy" id="2699427"/>
    <lineage>
        <taxon>Bacteria</taxon>
        <taxon>Bacillati</taxon>
        <taxon>Bacillota</taxon>
        <taxon>Capillibacterium</taxon>
    </lineage>
</organism>
<reference evidence="7" key="1">
    <citation type="submission" date="2020-06" db="EMBL/GenBank/DDBJ databases">
        <title>Novel chitinolytic bacterium.</title>
        <authorList>
            <person name="Ungkulpasvich U."/>
            <person name="Kosugi A."/>
            <person name="Uke A."/>
        </authorList>
    </citation>
    <scope>NUCLEOTIDE SEQUENCE</scope>
    <source>
        <strain evidence="7">UUS1-1</strain>
    </source>
</reference>
<dbReference type="Pfam" id="PF03099">
    <property type="entry name" value="BPL_LplA_LipB"/>
    <property type="match status" value="1"/>
</dbReference>
<keyword evidence="1 7" id="KW-0436">Ligase</keyword>
<evidence type="ECO:0000256" key="1">
    <source>
        <dbReference type="ARBA" id="ARBA00022598"/>
    </source>
</evidence>